<dbReference type="InterPro" id="IPR032675">
    <property type="entry name" value="LRR_dom_sf"/>
</dbReference>
<name>A0A1V9ZFM7_ACHHY</name>
<feature type="transmembrane region" description="Helical" evidence="5">
    <location>
        <begin position="182"/>
        <end position="205"/>
    </location>
</feature>
<dbReference type="Pfam" id="PF00066">
    <property type="entry name" value="Notch"/>
    <property type="match status" value="1"/>
</dbReference>
<evidence type="ECO:0000256" key="2">
    <source>
        <dbReference type="ARBA" id="ARBA00022737"/>
    </source>
</evidence>
<sequence>MRRRPDLAKVALFFGTSDADWTSAERRFLLFVAYVQGFLGFLNFLIAGTILWSFTEGQAKVVGASSPRATAVLFWLLALLYLSAMRPPVRAARVYATRSPTVAALPSFRRFARFRPSANIEIGLSHTVVIVCQTYLASLMASTLTQVAVATVYGAMVVLNATVTPLFLFTKSTRSKRLLLDLVDSFLSFTLSVGLSLVVFLLPLLRVQMATSWSTNHPSEWYAANYAAIHLFLVMPPAQLASTVVPNVVMVVALRHTIATLRTMPTKIPTPLTTVHPSSVFSAPAVRRGSKLGTLVTSATGEWRKRFTLAQANMRFLVGIFAFNVAWGLGVLALLLYAQQNGRGCPAHCLASSMPWWSRGCSCIYARLQCTATTVDCDVDEFMRAEVLGTNLLLLHTVGCARPPTRLHEFPSLFRVDIEFSAMTAWDIAALPPSLRMLIVRYTNLTVLPAVLAAPGDTLHVLHVVSSPLRDVPPDVWRNWTQLTALWLSDTRLTTVPDTVQGLAILEDLVLSANFISALPDGLQHLPALRRLALDANPISTFPQALVLAKPFLQLALDHTAIAALPDAAAVQAAVVAGYVQLHSTPFCASHTPASLALACSPACSATCSVVHWGDSYCDLSCHSPACRFDGGDCSFL</sequence>
<dbReference type="EMBL" id="JNBR01000137">
    <property type="protein sequence ID" value="OQR96630.1"/>
    <property type="molecule type" value="Genomic_DNA"/>
</dbReference>
<feature type="transmembrane region" description="Helical" evidence="5">
    <location>
        <begin position="118"/>
        <end position="141"/>
    </location>
</feature>
<evidence type="ECO:0000256" key="1">
    <source>
        <dbReference type="ARBA" id="ARBA00022614"/>
    </source>
</evidence>
<keyword evidence="5" id="KW-0472">Membrane</keyword>
<reference evidence="7 8" key="1">
    <citation type="journal article" date="2014" name="Genome Biol. Evol.">
        <title>The secreted proteins of Achlya hypogyna and Thraustotheca clavata identify the ancestral oomycete secretome and reveal gene acquisitions by horizontal gene transfer.</title>
        <authorList>
            <person name="Misner I."/>
            <person name="Blouin N."/>
            <person name="Leonard G."/>
            <person name="Richards T.A."/>
            <person name="Lane C.E."/>
        </authorList>
    </citation>
    <scope>NUCLEOTIDE SEQUENCE [LARGE SCALE GENOMIC DNA]</scope>
    <source>
        <strain evidence="7 8">ATCC 48635</strain>
    </source>
</reference>
<dbReference type="PANTHER" id="PTHR48051:SF46">
    <property type="entry name" value="LEUCINE RICH REPEAT-CONTAINING DOMAIN PROTEIN"/>
    <property type="match status" value="1"/>
</dbReference>
<dbReference type="SUPFAM" id="SSF52058">
    <property type="entry name" value="L domain-like"/>
    <property type="match status" value="1"/>
</dbReference>
<evidence type="ECO:0000259" key="6">
    <source>
        <dbReference type="SMART" id="SM00004"/>
    </source>
</evidence>
<dbReference type="InterPro" id="IPR000800">
    <property type="entry name" value="Notch_dom"/>
</dbReference>
<feature type="transmembrane region" description="Helical" evidence="5">
    <location>
        <begin position="147"/>
        <end position="170"/>
    </location>
</feature>
<dbReference type="InterPro" id="IPR050216">
    <property type="entry name" value="LRR_domain-containing"/>
</dbReference>
<dbReference type="Proteomes" id="UP000243579">
    <property type="component" value="Unassembled WGS sequence"/>
</dbReference>
<feature type="transmembrane region" description="Helical" evidence="5">
    <location>
        <begin position="225"/>
        <end position="254"/>
    </location>
</feature>
<keyword evidence="5" id="KW-1133">Transmembrane helix</keyword>
<evidence type="ECO:0000256" key="3">
    <source>
        <dbReference type="ARBA" id="ARBA00023157"/>
    </source>
</evidence>
<evidence type="ECO:0000256" key="5">
    <source>
        <dbReference type="SAM" id="Phobius"/>
    </source>
</evidence>
<evidence type="ECO:0000256" key="4">
    <source>
        <dbReference type="ARBA" id="ARBA00023180"/>
    </source>
</evidence>
<keyword evidence="4" id="KW-0325">Glycoprotein</keyword>
<dbReference type="AlphaFoldDB" id="A0A1V9ZFM7"/>
<dbReference type="PANTHER" id="PTHR48051">
    <property type="match status" value="1"/>
</dbReference>
<dbReference type="STRING" id="1202772.A0A1V9ZFM7"/>
<keyword evidence="1" id="KW-0433">Leucine-rich repeat</keyword>
<organism evidence="7 8">
    <name type="scientific">Achlya hypogyna</name>
    <name type="common">Oomycete</name>
    <name type="synonym">Protoachlya hypogyna</name>
    <dbReference type="NCBI Taxonomy" id="1202772"/>
    <lineage>
        <taxon>Eukaryota</taxon>
        <taxon>Sar</taxon>
        <taxon>Stramenopiles</taxon>
        <taxon>Oomycota</taxon>
        <taxon>Saprolegniomycetes</taxon>
        <taxon>Saprolegniales</taxon>
        <taxon>Achlyaceae</taxon>
        <taxon>Achlya</taxon>
    </lineage>
</organism>
<dbReference type="SMART" id="SM00004">
    <property type="entry name" value="NL"/>
    <property type="match status" value="1"/>
</dbReference>
<proteinExistence type="predicted"/>
<keyword evidence="2" id="KW-0677">Repeat</keyword>
<dbReference type="OrthoDB" id="76036at2759"/>
<dbReference type="Gene3D" id="3.80.10.10">
    <property type="entry name" value="Ribonuclease Inhibitor"/>
    <property type="match status" value="1"/>
</dbReference>
<feature type="transmembrane region" description="Helical" evidence="5">
    <location>
        <begin position="66"/>
        <end position="84"/>
    </location>
</feature>
<comment type="caution">
    <text evidence="7">The sequence shown here is derived from an EMBL/GenBank/DDBJ whole genome shotgun (WGS) entry which is preliminary data.</text>
</comment>
<keyword evidence="8" id="KW-1185">Reference proteome</keyword>
<keyword evidence="3" id="KW-1015">Disulfide bond</keyword>
<protein>
    <recommendedName>
        <fullName evidence="6">LNR domain-containing protein</fullName>
    </recommendedName>
</protein>
<accession>A0A1V9ZFM7</accession>
<feature type="transmembrane region" description="Helical" evidence="5">
    <location>
        <begin position="28"/>
        <end position="54"/>
    </location>
</feature>
<evidence type="ECO:0000313" key="7">
    <source>
        <dbReference type="EMBL" id="OQR96630.1"/>
    </source>
</evidence>
<dbReference type="GO" id="GO:0005737">
    <property type="term" value="C:cytoplasm"/>
    <property type="evidence" value="ECO:0007669"/>
    <property type="project" value="TreeGrafter"/>
</dbReference>
<dbReference type="Gene3D" id="3.30.300.320">
    <property type="match status" value="1"/>
</dbReference>
<feature type="transmembrane region" description="Helical" evidence="5">
    <location>
        <begin position="314"/>
        <end position="338"/>
    </location>
</feature>
<keyword evidence="5" id="KW-0812">Transmembrane</keyword>
<feature type="domain" description="LNR" evidence="6">
    <location>
        <begin position="593"/>
        <end position="635"/>
    </location>
</feature>
<evidence type="ECO:0000313" key="8">
    <source>
        <dbReference type="Proteomes" id="UP000243579"/>
    </source>
</evidence>
<gene>
    <name evidence="7" type="ORF">ACHHYP_14448</name>
</gene>